<evidence type="ECO:0008006" key="6">
    <source>
        <dbReference type="Google" id="ProtNLM"/>
    </source>
</evidence>
<dbReference type="AlphaFoldDB" id="A0A9N9WU91"/>
<gene>
    <name evidence="4" type="ORF">CHIRRI_LOCUS9086</name>
</gene>
<dbReference type="Proteomes" id="UP001153620">
    <property type="component" value="Chromosome 2"/>
</dbReference>
<dbReference type="Pfam" id="PF15811">
    <property type="entry name" value="SVIP"/>
    <property type="match status" value="1"/>
</dbReference>
<protein>
    <recommendedName>
        <fullName evidence="6">Small VCP/p97-interacting protein</fullName>
    </recommendedName>
</protein>
<reference evidence="4" key="2">
    <citation type="submission" date="2022-10" db="EMBL/GenBank/DDBJ databases">
        <authorList>
            <consortium name="ENA_rothamsted_submissions"/>
            <consortium name="culmorum"/>
            <person name="King R."/>
        </authorList>
    </citation>
    <scope>NUCLEOTIDE SEQUENCE</scope>
</reference>
<keyword evidence="2" id="KW-0564">Palmitate</keyword>
<dbReference type="EMBL" id="OU895878">
    <property type="protein sequence ID" value="CAG9806225.1"/>
    <property type="molecule type" value="Genomic_DNA"/>
</dbReference>
<name>A0A9N9WU91_9DIPT</name>
<evidence type="ECO:0000313" key="4">
    <source>
        <dbReference type="EMBL" id="CAG9806225.1"/>
    </source>
</evidence>
<evidence type="ECO:0000256" key="3">
    <source>
        <dbReference type="ARBA" id="ARBA00023288"/>
    </source>
</evidence>
<dbReference type="PANTHER" id="PTHR35269:SF1">
    <property type="entry name" value="SMALL VCP_P97-INTERACTING PROTEIN"/>
    <property type="match status" value="1"/>
</dbReference>
<reference evidence="4" key="1">
    <citation type="submission" date="2022-01" db="EMBL/GenBank/DDBJ databases">
        <authorList>
            <person name="King R."/>
        </authorList>
    </citation>
    <scope>NUCLEOTIDE SEQUENCE</scope>
</reference>
<keyword evidence="5" id="KW-1185">Reference proteome</keyword>
<dbReference type="InterPro" id="IPR055366">
    <property type="entry name" value="SVIP_metazoa"/>
</dbReference>
<dbReference type="GO" id="GO:1904240">
    <property type="term" value="P:negative regulation of VCP-NPL4-UFD1 AAA ATPase complex assembly"/>
    <property type="evidence" value="ECO:0007669"/>
    <property type="project" value="TreeGrafter"/>
</dbReference>
<evidence type="ECO:0000256" key="2">
    <source>
        <dbReference type="ARBA" id="ARBA00023139"/>
    </source>
</evidence>
<keyword evidence="3" id="KW-0449">Lipoprotein</keyword>
<organism evidence="4 5">
    <name type="scientific">Chironomus riparius</name>
    <dbReference type="NCBI Taxonomy" id="315576"/>
    <lineage>
        <taxon>Eukaryota</taxon>
        <taxon>Metazoa</taxon>
        <taxon>Ecdysozoa</taxon>
        <taxon>Arthropoda</taxon>
        <taxon>Hexapoda</taxon>
        <taxon>Insecta</taxon>
        <taxon>Pterygota</taxon>
        <taxon>Neoptera</taxon>
        <taxon>Endopterygota</taxon>
        <taxon>Diptera</taxon>
        <taxon>Nematocera</taxon>
        <taxon>Chironomoidea</taxon>
        <taxon>Chironomidae</taxon>
        <taxon>Chironominae</taxon>
        <taxon>Chironomus</taxon>
    </lineage>
</organism>
<dbReference type="GO" id="GO:0010508">
    <property type="term" value="P:positive regulation of autophagy"/>
    <property type="evidence" value="ECO:0007669"/>
    <property type="project" value="TreeGrafter"/>
</dbReference>
<dbReference type="GO" id="GO:0005789">
    <property type="term" value="C:endoplasmic reticulum membrane"/>
    <property type="evidence" value="ECO:0007669"/>
    <property type="project" value="TreeGrafter"/>
</dbReference>
<dbReference type="OrthoDB" id="10066206at2759"/>
<dbReference type="InterPro" id="IPR031632">
    <property type="entry name" value="SVIP"/>
</dbReference>
<sequence length="83" mass="9495">MGNWCGSCFGVSANSSNITPDAGTVRRQMLEAAEQRQENQQNRGIKNQDKIKRMQQKAVDIERLEFEYAIAARNRPVLKWTPN</sequence>
<keyword evidence="1" id="KW-0519">Myristate</keyword>
<proteinExistence type="predicted"/>
<evidence type="ECO:0000256" key="1">
    <source>
        <dbReference type="ARBA" id="ARBA00022707"/>
    </source>
</evidence>
<dbReference type="PANTHER" id="PTHR35269">
    <property type="entry name" value="SMALL VCP/P97-INTERACTING PROTEIN"/>
    <property type="match status" value="1"/>
</dbReference>
<dbReference type="GO" id="GO:1904293">
    <property type="term" value="P:negative regulation of ERAD pathway"/>
    <property type="evidence" value="ECO:0007669"/>
    <property type="project" value="TreeGrafter"/>
</dbReference>
<dbReference type="GO" id="GO:1904153">
    <property type="term" value="P:negative regulation of retrograde protein transport, ER to cytosol"/>
    <property type="evidence" value="ECO:0007669"/>
    <property type="project" value="TreeGrafter"/>
</dbReference>
<evidence type="ECO:0000313" key="5">
    <source>
        <dbReference type="Proteomes" id="UP001153620"/>
    </source>
</evidence>
<accession>A0A9N9WU91</accession>